<keyword evidence="3" id="KW-0731">Sigma factor</keyword>
<dbReference type="InterPro" id="IPR013325">
    <property type="entry name" value="RNA_pol_sigma_r2"/>
</dbReference>
<dbReference type="InterPro" id="IPR013249">
    <property type="entry name" value="RNA_pol_sigma70_r4_t2"/>
</dbReference>
<feature type="domain" description="RNA polymerase sigma-70 region 2" evidence="5">
    <location>
        <begin position="16"/>
        <end position="81"/>
    </location>
</feature>
<dbReference type="InterPro" id="IPR039425">
    <property type="entry name" value="RNA_pol_sigma-70-like"/>
</dbReference>
<dbReference type="Gene3D" id="1.10.1740.10">
    <property type="match status" value="1"/>
</dbReference>
<dbReference type="GO" id="GO:0006352">
    <property type="term" value="P:DNA-templated transcription initiation"/>
    <property type="evidence" value="ECO:0007669"/>
    <property type="project" value="InterPro"/>
</dbReference>
<dbReference type="NCBIfam" id="TIGR02937">
    <property type="entry name" value="sigma70-ECF"/>
    <property type="match status" value="1"/>
</dbReference>
<accession>A0A4S4A3H9</accession>
<feature type="domain" description="RNA polymerase sigma factor 70 region 4 type 2" evidence="6">
    <location>
        <begin position="110"/>
        <end position="158"/>
    </location>
</feature>
<dbReference type="GO" id="GO:0003677">
    <property type="term" value="F:DNA binding"/>
    <property type="evidence" value="ECO:0007669"/>
    <property type="project" value="InterPro"/>
</dbReference>
<dbReference type="SUPFAM" id="SSF88659">
    <property type="entry name" value="Sigma3 and sigma4 domains of RNA polymerase sigma factors"/>
    <property type="match status" value="1"/>
</dbReference>
<proteinExistence type="inferred from homology"/>
<sequence>MFFKKSDEDAFLQRLKRHSGIIIRVSRIYFDYEEDRKDLKQEIIYQLWKSFPSFRGESSFSTWMYRVAVNTALTYLQQQKKESIIHFYEKLPEIVEENDTDIKELQTKIFYDAIYKLTPVEKALIFYHLEGLPHKEIGEQLGISEVNARVKLNRIKEKTKEIIKKQGYEF</sequence>
<evidence type="ECO:0000313" key="8">
    <source>
        <dbReference type="Proteomes" id="UP000307507"/>
    </source>
</evidence>
<comment type="caution">
    <text evidence="7">The sequence shown here is derived from an EMBL/GenBank/DDBJ whole genome shotgun (WGS) entry which is preliminary data.</text>
</comment>
<dbReference type="InterPro" id="IPR007627">
    <property type="entry name" value="RNA_pol_sigma70_r2"/>
</dbReference>
<dbReference type="SUPFAM" id="SSF88946">
    <property type="entry name" value="Sigma2 domain of RNA polymerase sigma factors"/>
    <property type="match status" value="1"/>
</dbReference>
<comment type="similarity">
    <text evidence="1">Belongs to the sigma-70 factor family. ECF subfamily.</text>
</comment>
<dbReference type="RefSeq" id="WP_136401509.1">
    <property type="nucleotide sequence ID" value="NZ_SSNZ01000001.1"/>
</dbReference>
<dbReference type="Gene3D" id="1.10.10.10">
    <property type="entry name" value="Winged helix-like DNA-binding domain superfamily/Winged helix DNA-binding domain"/>
    <property type="match status" value="1"/>
</dbReference>
<evidence type="ECO:0000259" key="5">
    <source>
        <dbReference type="Pfam" id="PF04542"/>
    </source>
</evidence>
<dbReference type="AlphaFoldDB" id="A0A4S4A3H9"/>
<evidence type="ECO:0000256" key="4">
    <source>
        <dbReference type="ARBA" id="ARBA00023163"/>
    </source>
</evidence>
<keyword evidence="2" id="KW-0805">Transcription regulation</keyword>
<dbReference type="InterPro" id="IPR013324">
    <property type="entry name" value="RNA_pol_sigma_r3/r4-like"/>
</dbReference>
<evidence type="ECO:0000259" key="6">
    <source>
        <dbReference type="Pfam" id="PF08281"/>
    </source>
</evidence>
<dbReference type="PANTHER" id="PTHR43133">
    <property type="entry name" value="RNA POLYMERASE ECF-TYPE SIGMA FACTO"/>
    <property type="match status" value="1"/>
</dbReference>
<dbReference type="InterPro" id="IPR014284">
    <property type="entry name" value="RNA_pol_sigma-70_dom"/>
</dbReference>
<evidence type="ECO:0000256" key="2">
    <source>
        <dbReference type="ARBA" id="ARBA00023015"/>
    </source>
</evidence>
<keyword evidence="8" id="KW-1185">Reference proteome</keyword>
<dbReference type="InterPro" id="IPR036388">
    <property type="entry name" value="WH-like_DNA-bd_sf"/>
</dbReference>
<dbReference type="GO" id="GO:0016987">
    <property type="term" value="F:sigma factor activity"/>
    <property type="evidence" value="ECO:0007669"/>
    <property type="project" value="UniProtKB-KW"/>
</dbReference>
<organism evidence="7 8">
    <name type="scientific">Flavobacterium supellecticarium</name>
    <dbReference type="NCBI Taxonomy" id="2565924"/>
    <lineage>
        <taxon>Bacteria</taxon>
        <taxon>Pseudomonadati</taxon>
        <taxon>Bacteroidota</taxon>
        <taxon>Flavobacteriia</taxon>
        <taxon>Flavobacteriales</taxon>
        <taxon>Flavobacteriaceae</taxon>
        <taxon>Flavobacterium</taxon>
    </lineage>
</organism>
<dbReference type="EMBL" id="SSNZ01000001">
    <property type="protein sequence ID" value="THF52984.1"/>
    <property type="molecule type" value="Genomic_DNA"/>
</dbReference>
<name>A0A4S4A3H9_9FLAO</name>
<dbReference type="Proteomes" id="UP000307507">
    <property type="component" value="Unassembled WGS sequence"/>
</dbReference>
<gene>
    <name evidence="7" type="ORF">E6C50_01895</name>
</gene>
<dbReference type="Pfam" id="PF08281">
    <property type="entry name" value="Sigma70_r4_2"/>
    <property type="match status" value="1"/>
</dbReference>
<protein>
    <submittedName>
        <fullName evidence="7">Sigma-70 family RNA polymerase sigma factor</fullName>
    </submittedName>
</protein>
<reference evidence="7 8" key="1">
    <citation type="submission" date="2019-04" db="EMBL/GenBank/DDBJ databases">
        <title>Flavobacterium sp. nov. isolated from construction timber.</title>
        <authorList>
            <person name="Lin S.-Y."/>
            <person name="Chang C.-T."/>
            <person name="Young C.-C."/>
        </authorList>
    </citation>
    <scope>NUCLEOTIDE SEQUENCE [LARGE SCALE GENOMIC DNA]</scope>
    <source>
        <strain evidence="7 8">CC-CTC003</strain>
    </source>
</reference>
<dbReference type="PANTHER" id="PTHR43133:SF45">
    <property type="entry name" value="RNA POLYMERASE ECF-TYPE SIGMA FACTOR"/>
    <property type="match status" value="1"/>
</dbReference>
<evidence type="ECO:0000256" key="1">
    <source>
        <dbReference type="ARBA" id="ARBA00010641"/>
    </source>
</evidence>
<dbReference type="OrthoDB" id="9780326at2"/>
<dbReference type="Pfam" id="PF04542">
    <property type="entry name" value="Sigma70_r2"/>
    <property type="match status" value="1"/>
</dbReference>
<evidence type="ECO:0000256" key="3">
    <source>
        <dbReference type="ARBA" id="ARBA00023082"/>
    </source>
</evidence>
<keyword evidence="4" id="KW-0804">Transcription</keyword>
<evidence type="ECO:0000313" key="7">
    <source>
        <dbReference type="EMBL" id="THF52984.1"/>
    </source>
</evidence>